<proteinExistence type="predicted"/>
<reference evidence="2" key="1">
    <citation type="submission" date="2020-07" db="EMBL/GenBank/DDBJ databases">
        <title>Multicomponent nature underlies the extraordinary mechanical properties of spider dragline silk.</title>
        <authorList>
            <person name="Kono N."/>
            <person name="Nakamura H."/>
            <person name="Mori M."/>
            <person name="Yoshida Y."/>
            <person name="Ohtoshi R."/>
            <person name="Malay A.D."/>
            <person name="Moran D.A.P."/>
            <person name="Tomita M."/>
            <person name="Numata K."/>
            <person name="Arakawa K."/>
        </authorList>
    </citation>
    <scope>NUCLEOTIDE SEQUENCE</scope>
</reference>
<keyword evidence="3" id="KW-1185">Reference proteome</keyword>
<evidence type="ECO:0000313" key="2">
    <source>
        <dbReference type="EMBL" id="GFR06080.1"/>
    </source>
</evidence>
<comment type="caution">
    <text evidence="2">The sequence shown here is derived from an EMBL/GenBank/DDBJ whole genome shotgun (WGS) entry which is preliminary data.</text>
</comment>
<dbReference type="EMBL" id="BMAO01006108">
    <property type="protein sequence ID" value="GFR06080.1"/>
    <property type="molecule type" value="Genomic_DNA"/>
</dbReference>
<evidence type="ECO:0000256" key="1">
    <source>
        <dbReference type="SAM" id="MobiDB-lite"/>
    </source>
</evidence>
<dbReference type="Proteomes" id="UP000887116">
    <property type="component" value="Unassembled WGS sequence"/>
</dbReference>
<protein>
    <submittedName>
        <fullName evidence="2">Uncharacterized protein</fullName>
    </submittedName>
</protein>
<gene>
    <name evidence="2" type="ORF">TNCT_247541</name>
</gene>
<sequence length="136" mass="15566">MHGLHSPASPIVQNPESPHKTRPRSLFGTNRVSYILSRCPECRRRDPFRPSCGAHGPRIWKVRRSRERGERAIFQIAPRDRGRCTRHPGRGNVVERPAPLKPLEWLNHSGDSGILLKSQQSPRNRGRILDEAVCKR</sequence>
<evidence type="ECO:0000313" key="3">
    <source>
        <dbReference type="Proteomes" id="UP000887116"/>
    </source>
</evidence>
<dbReference type="AlphaFoldDB" id="A0A8X6GP90"/>
<name>A0A8X6GP90_TRICU</name>
<organism evidence="2 3">
    <name type="scientific">Trichonephila clavata</name>
    <name type="common">Joro spider</name>
    <name type="synonym">Nephila clavata</name>
    <dbReference type="NCBI Taxonomy" id="2740835"/>
    <lineage>
        <taxon>Eukaryota</taxon>
        <taxon>Metazoa</taxon>
        <taxon>Ecdysozoa</taxon>
        <taxon>Arthropoda</taxon>
        <taxon>Chelicerata</taxon>
        <taxon>Arachnida</taxon>
        <taxon>Araneae</taxon>
        <taxon>Araneomorphae</taxon>
        <taxon>Entelegynae</taxon>
        <taxon>Araneoidea</taxon>
        <taxon>Nephilidae</taxon>
        <taxon>Trichonephila</taxon>
    </lineage>
</organism>
<accession>A0A8X6GP90</accession>
<feature type="region of interest" description="Disordered" evidence="1">
    <location>
        <begin position="1"/>
        <end position="27"/>
    </location>
</feature>